<dbReference type="Pfam" id="PF19953">
    <property type="entry name" value="EACC1"/>
    <property type="match status" value="1"/>
</dbReference>
<reference evidence="3" key="1">
    <citation type="journal article" date="2019" name="Int. J. Syst. Evol. Microbiol.">
        <title>The Global Catalogue of Microorganisms (GCM) 10K type strain sequencing project: providing services to taxonomists for standard genome sequencing and annotation.</title>
        <authorList>
            <consortium name="The Broad Institute Genomics Platform"/>
            <consortium name="The Broad Institute Genome Sequencing Center for Infectious Disease"/>
            <person name="Wu L."/>
            <person name="Ma J."/>
        </authorList>
    </citation>
    <scope>NUCLEOTIDE SEQUENCE [LARGE SCALE GENOMIC DNA]</scope>
    <source>
        <strain evidence="3">KACC 12634</strain>
    </source>
</reference>
<keyword evidence="3" id="KW-1185">Reference proteome</keyword>
<evidence type="ECO:0000313" key="2">
    <source>
        <dbReference type="EMBL" id="MFC6956377.1"/>
    </source>
</evidence>
<proteinExistence type="predicted"/>
<protein>
    <submittedName>
        <fullName evidence="2">Uncharacterized protein</fullName>
    </submittedName>
</protein>
<dbReference type="RefSeq" id="WP_382354257.1">
    <property type="nucleotide sequence ID" value="NZ_JBHMBP010000004.1"/>
</dbReference>
<accession>A0ABW2D244</accession>
<evidence type="ECO:0000313" key="3">
    <source>
        <dbReference type="Proteomes" id="UP001596470"/>
    </source>
</evidence>
<dbReference type="InterPro" id="IPR045428">
    <property type="entry name" value="EACC1"/>
</dbReference>
<name>A0ABW2D244_9ACTN</name>
<gene>
    <name evidence="2" type="ORF">ACFQS3_04105</name>
</gene>
<feature type="region of interest" description="Disordered" evidence="1">
    <location>
        <begin position="103"/>
        <end position="124"/>
    </location>
</feature>
<organism evidence="2 3">
    <name type="scientific">Glycomyces mayteni</name>
    <dbReference type="NCBI Taxonomy" id="543887"/>
    <lineage>
        <taxon>Bacteria</taxon>
        <taxon>Bacillati</taxon>
        <taxon>Actinomycetota</taxon>
        <taxon>Actinomycetes</taxon>
        <taxon>Glycomycetales</taxon>
        <taxon>Glycomycetaceae</taxon>
        <taxon>Glycomyces</taxon>
    </lineage>
</organism>
<feature type="compositionally biased region" description="Basic and acidic residues" evidence="1">
    <location>
        <begin position="106"/>
        <end position="124"/>
    </location>
</feature>
<evidence type="ECO:0000256" key="1">
    <source>
        <dbReference type="SAM" id="MobiDB-lite"/>
    </source>
</evidence>
<sequence>MDAELTVTGSDDPRGELVLLRKWLSREDDYRGRVDFKPAEPREGELGFATDVLLAGIAAGGLDALGRTIAVWIDSRRSQIEVEVSAADGTHWRISAKGPVAKSVAKRLETPPEKPLEKPLEPGE</sequence>
<comment type="caution">
    <text evidence="2">The sequence shown here is derived from an EMBL/GenBank/DDBJ whole genome shotgun (WGS) entry which is preliminary data.</text>
</comment>
<dbReference type="Proteomes" id="UP001596470">
    <property type="component" value="Unassembled WGS sequence"/>
</dbReference>
<dbReference type="EMBL" id="JBHSYS010000001">
    <property type="protein sequence ID" value="MFC6956377.1"/>
    <property type="molecule type" value="Genomic_DNA"/>
</dbReference>